<name>A0A1E7X6G8_9BURK</name>
<dbReference type="GO" id="GO:0003676">
    <property type="term" value="F:nucleic acid binding"/>
    <property type="evidence" value="ECO:0007669"/>
    <property type="project" value="InterPro"/>
</dbReference>
<keyword evidence="3" id="KW-1185">Reference proteome</keyword>
<reference evidence="3" key="1">
    <citation type="journal article" date="2016" name="Front. Microbiol.">
        <title>Molecular Keys to the Janthinobacterium and Duganella spp. Interaction with the Plant Pathogen Fusarium graminearum.</title>
        <authorList>
            <person name="Haack F.S."/>
            <person name="Poehlein A."/>
            <person name="Kroger C."/>
            <person name="Voigt C.A."/>
            <person name="Piepenbring M."/>
            <person name="Bode H.B."/>
            <person name="Daniel R."/>
            <person name="Schafer W."/>
            <person name="Streit W.R."/>
        </authorList>
    </citation>
    <scope>NUCLEOTIDE SEQUENCE [LARGE SCALE GENOMIC DNA]</scope>
    <source>
        <strain evidence="3">T54</strain>
    </source>
</reference>
<proteinExistence type="predicted"/>
<dbReference type="CDD" id="cd09279">
    <property type="entry name" value="RNase_HI_like"/>
    <property type="match status" value="1"/>
</dbReference>
<evidence type="ECO:0000313" key="3">
    <source>
        <dbReference type="Proteomes" id="UP000175989"/>
    </source>
</evidence>
<dbReference type="EMBL" id="LROM01000044">
    <property type="protein sequence ID" value="OFA08670.1"/>
    <property type="molecule type" value="Genomic_DNA"/>
</dbReference>
<dbReference type="Proteomes" id="UP000175989">
    <property type="component" value="Unassembled WGS sequence"/>
</dbReference>
<dbReference type="GO" id="GO:0004523">
    <property type="term" value="F:RNA-DNA hybrid ribonuclease activity"/>
    <property type="evidence" value="ECO:0007669"/>
    <property type="project" value="InterPro"/>
</dbReference>
<dbReference type="Gene3D" id="3.30.420.10">
    <property type="entry name" value="Ribonuclease H-like superfamily/Ribonuclease H"/>
    <property type="match status" value="1"/>
</dbReference>
<dbReference type="PANTHER" id="PTHR48475">
    <property type="entry name" value="RIBONUCLEASE H"/>
    <property type="match status" value="1"/>
</dbReference>
<sequence>MQPTEPLFDTLATAAFHGERVTARRLATRSQRSEAQALLEVLTQAAAMAGLDDLAALLAVRAGARQLDADRRAGRRAEQAARLAHRKAQLAPPSDRWRGWFDGSAHPNPGRIGIGALLCGPAGQRIEISRRAGHGNSGQAEYLALTALLEAAVEAGARDLLLYGDSQVVINDVNAGSVTVGASGLEDYRARVLALMAQTATSRLHWVPRHRNGDADRLSQRAIEPSPVEKED</sequence>
<gene>
    <name evidence="2" type="ORF">DUPY_06130</name>
</gene>
<dbReference type="AlphaFoldDB" id="A0A1E7X6G8"/>
<feature type="domain" description="RNase H type-1" evidence="1">
    <location>
        <begin position="93"/>
        <end position="227"/>
    </location>
</feature>
<evidence type="ECO:0000259" key="1">
    <source>
        <dbReference type="PROSITE" id="PS50879"/>
    </source>
</evidence>
<dbReference type="InterPro" id="IPR036397">
    <property type="entry name" value="RNaseH_sf"/>
</dbReference>
<comment type="caution">
    <text evidence="2">The sequence shown here is derived from an EMBL/GenBank/DDBJ whole genome shotgun (WGS) entry which is preliminary data.</text>
</comment>
<dbReference type="OrthoDB" id="8563755at2"/>
<protein>
    <submittedName>
        <fullName evidence="2">Bifunctional RNase H/acid phosphatase</fullName>
    </submittedName>
</protein>
<dbReference type="RefSeq" id="WP_070246285.1">
    <property type="nucleotide sequence ID" value="NZ_LROM01000044.1"/>
</dbReference>
<dbReference type="InterPro" id="IPR012337">
    <property type="entry name" value="RNaseH-like_sf"/>
</dbReference>
<dbReference type="InterPro" id="IPR002156">
    <property type="entry name" value="RNaseH_domain"/>
</dbReference>
<accession>A0A1E7X6G8</accession>
<dbReference type="PATRIC" id="fig|762836.4.peg.651"/>
<dbReference type="PROSITE" id="PS50879">
    <property type="entry name" value="RNASE_H_1"/>
    <property type="match status" value="1"/>
</dbReference>
<organism evidence="2 3">
    <name type="scientific">Duganella phyllosphaerae</name>
    <dbReference type="NCBI Taxonomy" id="762836"/>
    <lineage>
        <taxon>Bacteria</taxon>
        <taxon>Pseudomonadati</taxon>
        <taxon>Pseudomonadota</taxon>
        <taxon>Betaproteobacteria</taxon>
        <taxon>Burkholderiales</taxon>
        <taxon>Oxalobacteraceae</taxon>
        <taxon>Telluria group</taxon>
        <taxon>Duganella</taxon>
    </lineage>
</organism>
<dbReference type="PANTHER" id="PTHR48475:SF1">
    <property type="entry name" value="RNASE H TYPE-1 DOMAIN-CONTAINING PROTEIN"/>
    <property type="match status" value="1"/>
</dbReference>
<dbReference type="SUPFAM" id="SSF53098">
    <property type="entry name" value="Ribonuclease H-like"/>
    <property type="match status" value="1"/>
</dbReference>
<evidence type="ECO:0000313" key="2">
    <source>
        <dbReference type="EMBL" id="OFA08670.1"/>
    </source>
</evidence>
<dbReference type="Pfam" id="PF13456">
    <property type="entry name" value="RVT_3"/>
    <property type="match status" value="1"/>
</dbReference>